<dbReference type="InterPro" id="IPR013783">
    <property type="entry name" value="Ig-like_fold"/>
</dbReference>
<dbReference type="InterPro" id="IPR008456">
    <property type="entry name" value="Collagen-bd_dom"/>
</dbReference>
<dbReference type="Gene3D" id="2.60.40.10">
    <property type="entry name" value="Immunoglobulins"/>
    <property type="match status" value="1"/>
</dbReference>
<evidence type="ECO:0000256" key="7">
    <source>
        <dbReference type="SAM" id="Phobius"/>
    </source>
</evidence>
<keyword evidence="7" id="KW-0472">Membrane</keyword>
<dbReference type="Gene3D" id="2.60.40.1140">
    <property type="entry name" value="Collagen-binding surface protein Cna, B-type domain"/>
    <property type="match status" value="6"/>
</dbReference>
<keyword evidence="7" id="KW-0812">Transmembrane</keyword>
<evidence type="ECO:0000313" key="10">
    <source>
        <dbReference type="EMBL" id="HIZ70844.1"/>
    </source>
</evidence>
<dbReference type="Pfam" id="PF17802">
    <property type="entry name" value="SpaA"/>
    <property type="match status" value="1"/>
</dbReference>
<evidence type="ECO:0000256" key="4">
    <source>
        <dbReference type="ARBA" id="ARBA00022729"/>
    </source>
</evidence>
<feature type="compositionally biased region" description="Basic and acidic residues" evidence="6">
    <location>
        <begin position="832"/>
        <end position="842"/>
    </location>
</feature>
<proteinExistence type="predicted"/>
<dbReference type="Gene3D" id="2.60.40.1280">
    <property type="match status" value="1"/>
</dbReference>
<dbReference type="InterPro" id="IPR041171">
    <property type="entry name" value="SDR_Ig"/>
</dbReference>
<dbReference type="Pfam" id="PF17961">
    <property type="entry name" value="Big_8"/>
    <property type="match status" value="1"/>
</dbReference>
<evidence type="ECO:0000256" key="5">
    <source>
        <dbReference type="ARBA" id="ARBA00023088"/>
    </source>
</evidence>
<reference evidence="10" key="1">
    <citation type="journal article" date="2021" name="PeerJ">
        <title>Extensive microbial diversity within the chicken gut microbiome revealed by metagenomics and culture.</title>
        <authorList>
            <person name="Gilroy R."/>
            <person name="Ravi A."/>
            <person name="Getino M."/>
            <person name="Pursley I."/>
            <person name="Horton D.L."/>
            <person name="Alikhan N.F."/>
            <person name="Baker D."/>
            <person name="Gharbi K."/>
            <person name="Hall N."/>
            <person name="Watson M."/>
            <person name="Adriaenssens E.M."/>
            <person name="Foster-Nyarko E."/>
            <person name="Jarju S."/>
            <person name="Secka A."/>
            <person name="Antonio M."/>
            <person name="Oren A."/>
            <person name="Chaudhuri R.R."/>
            <person name="La Ragione R."/>
            <person name="Hildebrand F."/>
            <person name="Pallen M.J."/>
        </authorList>
    </citation>
    <scope>NUCLEOTIDE SEQUENCE</scope>
    <source>
        <strain evidence="10">CHK169-4300</strain>
    </source>
</reference>
<evidence type="ECO:0000256" key="1">
    <source>
        <dbReference type="ARBA" id="ARBA00004168"/>
    </source>
</evidence>
<feature type="compositionally biased region" description="Basic and acidic residues" evidence="6">
    <location>
        <begin position="1815"/>
        <end position="1839"/>
    </location>
</feature>
<dbReference type="Pfam" id="PF00746">
    <property type="entry name" value="Gram_pos_anchor"/>
    <property type="match status" value="1"/>
</dbReference>
<reference evidence="10" key="2">
    <citation type="submission" date="2021-04" db="EMBL/GenBank/DDBJ databases">
        <authorList>
            <person name="Gilroy R."/>
        </authorList>
    </citation>
    <scope>NUCLEOTIDE SEQUENCE</scope>
    <source>
        <strain evidence="10">CHK169-4300</strain>
    </source>
</reference>
<organism evidence="10 11">
    <name type="scientific">Candidatus Atopostipes pullistercoris</name>
    <dbReference type="NCBI Taxonomy" id="2838467"/>
    <lineage>
        <taxon>Bacteria</taxon>
        <taxon>Bacillati</taxon>
        <taxon>Bacillota</taxon>
        <taxon>Bacilli</taxon>
        <taxon>Lactobacillales</taxon>
        <taxon>Carnobacteriaceae</taxon>
        <taxon>Atopostipes</taxon>
    </lineage>
</organism>
<feature type="compositionally biased region" description="Acidic residues" evidence="6">
    <location>
        <begin position="73"/>
        <end position="104"/>
    </location>
</feature>
<dbReference type="Proteomes" id="UP000824106">
    <property type="component" value="Unassembled WGS sequence"/>
</dbReference>
<dbReference type="GO" id="GO:0007155">
    <property type="term" value="P:cell adhesion"/>
    <property type="evidence" value="ECO:0007669"/>
    <property type="project" value="InterPro"/>
</dbReference>
<feature type="domain" description="Gram-positive cocci surface proteins LPxTG" evidence="9">
    <location>
        <begin position="1853"/>
        <end position="1886"/>
    </location>
</feature>
<dbReference type="PROSITE" id="PS50847">
    <property type="entry name" value="GRAM_POS_ANCHORING"/>
    <property type="match status" value="1"/>
</dbReference>
<keyword evidence="5" id="KW-0572">Peptidoglycan-anchor</keyword>
<dbReference type="InterPro" id="IPR008454">
    <property type="entry name" value="Collagen-bd_Cna-like_B-typ_dom"/>
</dbReference>
<evidence type="ECO:0000256" key="2">
    <source>
        <dbReference type="ARBA" id="ARBA00022512"/>
    </source>
</evidence>
<keyword evidence="3" id="KW-0964">Secreted</keyword>
<dbReference type="InterPro" id="IPR041033">
    <property type="entry name" value="SpaA_PFL_dom_1"/>
</dbReference>
<dbReference type="EMBL" id="DXAZ01000051">
    <property type="protein sequence ID" value="HIZ70844.1"/>
    <property type="molecule type" value="Genomic_DNA"/>
</dbReference>
<keyword evidence="4 8" id="KW-0732">Signal</keyword>
<evidence type="ECO:0000256" key="6">
    <source>
        <dbReference type="SAM" id="MobiDB-lite"/>
    </source>
</evidence>
<keyword evidence="7" id="KW-1133">Transmembrane helix</keyword>
<name>A0A9D2G0L5_9LACT</name>
<feature type="region of interest" description="Disordered" evidence="6">
    <location>
        <begin position="1809"/>
        <end position="1855"/>
    </location>
</feature>
<evidence type="ECO:0000313" key="11">
    <source>
        <dbReference type="Proteomes" id="UP000824106"/>
    </source>
</evidence>
<evidence type="ECO:0000256" key="8">
    <source>
        <dbReference type="SAM" id="SignalP"/>
    </source>
</evidence>
<dbReference type="InterPro" id="IPR019931">
    <property type="entry name" value="LPXTG_anchor"/>
</dbReference>
<feature type="signal peptide" evidence="8">
    <location>
        <begin position="1"/>
        <end position="28"/>
    </location>
</feature>
<dbReference type="InterPro" id="IPR011252">
    <property type="entry name" value="Fibrogen-bd_dom1"/>
</dbReference>
<comment type="subcellular location">
    <subcellularLocation>
        <location evidence="1">Secreted</location>
        <location evidence="1">Cell wall</location>
        <topology evidence="1">Peptidoglycan-anchor</topology>
    </subcellularLocation>
</comment>
<dbReference type="InterPro" id="IPR008966">
    <property type="entry name" value="Adhesion_dom_sf"/>
</dbReference>
<dbReference type="SUPFAM" id="SSF49401">
    <property type="entry name" value="Bacterial adhesins"/>
    <property type="match status" value="7"/>
</dbReference>
<dbReference type="Gene3D" id="2.60.40.740">
    <property type="match status" value="6"/>
</dbReference>
<comment type="caution">
    <text evidence="10">The sequence shown here is derived from an EMBL/GenBank/DDBJ whole genome shotgun (WGS) entry which is preliminary data.</text>
</comment>
<dbReference type="Pfam" id="PF05738">
    <property type="entry name" value="Cna_B"/>
    <property type="match status" value="6"/>
</dbReference>
<dbReference type="CDD" id="cd00222">
    <property type="entry name" value="CollagenBindB"/>
    <property type="match status" value="6"/>
</dbReference>
<feature type="chain" id="PRO_5039040057" evidence="8">
    <location>
        <begin position="29"/>
        <end position="1886"/>
    </location>
</feature>
<gene>
    <name evidence="10" type="ORF">H9808_03625</name>
</gene>
<protein>
    <submittedName>
        <fullName evidence="10">Cna B-type domain-containing protein</fullName>
    </submittedName>
</protein>
<accession>A0A9D2G0L5</accession>
<sequence>MKKNKLVHIAITSIMLLSTVLTPQMSHAIASMQAEEADETTKVDPTNSSDVEAVNAESVSDLEDGSDGGDSAEVVDVDGEGESEEAEDDPAPTEDDEVADETPEDINNNDPPVEEEVEEAEAEEVEEEVKSSQAVTPMADLGNIFEFEYFQKDGANVEDGHEVDFDAEYKLQYKWDTKDVEVKAGDTATLTLPDVFKHWPENTPSLPIETATGEVVGNYTISNGELKFVFNEKIEDADVHNGFVGLNLQFDLEKFQEEWEQEIDFDGDGDKDLTVVVKPGEVETSLDKEGHPDRDRDAREITWSVDITNGSEEDISNGVLKDILPEGVDAPRDFVVKELTFDFEGNKVVGEEVSFNEPTVDADGFEMTFDNVPARGGYRVEYTTTIINYEISEFTNDATFVSEDVNLEAKTTVTTGERSNPIQKSGNYNWNTGQIDWTIIVNENGMEIENAIVHDQLPEELTLVDGSIEVKKNWQVVEDNNPTGFPIELGKVNADEFYEINFSTDIDWSKVNGGEYIQGNTFTNKTELTDGEDPIGEDDATVEFWRETLLSKSGNASDYDYEDKVLSWTIDVNKAKHPISNAVITDILPAGIEITENDIEITNEAGEAVSAEGITITPLEDGRNEVKIELGDIGTETLKVTYQTEVTDFEVDDFKNEASLDGEGVGEESPKDDATVYPPGNSYTKDFKGIDYSEKTMDWNIAVDPQREAITELTIEDTFPVNGMILLPESVVVKIGDAELLEGTDYTLVPNTEGEDTGYNKGFTIKFTNISEDSPLNERLTVDFKTSYDPQLEVDGNTADDHIGDPTHYINHAGFTGKTESGHDIEEEDDADTKVREDSWNSGKKEGQLVHVDEDGNLIEGWESGSERKVAWQLYTNYQKQNLGTSVVITDTLDYEGTIDEDSITVSVYEVSADGETTITDDTITNYEVSVNGKEFTLKFDEDFVVDERYVVQFTTTVPDISQEKYTNNASVKVGDKEYPYSGTVNYDKWNDYLDKQALGQEGSEVFIGEELEWEVTVNENLSIIKNASIKDVISAGLAYVEDSLEIITSSDSELVEGKDYTLEVTTTDAGETVLDIVFVNNVTEALTLNYKTIVVAENNQQVNNKVELNGDGIENKSKETDRLTAKQFSWVGGEYNPKRGVIVVEKVDSEGNIIETGEATFELYFEMNGERVLVGEYSTENGILEIPNLPLRTYYLVEVAAPEGYVITDQEIEVEVDEVYGDSEKVFDISVTNYREDEEPELTEISVTKEWDDEDDVAGFRPESITVNLLANDEVIDSKELNEDNNWSHVFSDLPTVDEDRNDIEYTVEEVEVPNYTSEVVVDVEDANKFIVTNTHELELIDIEGTKTWDDANNQDGKRPESITVRLLANGEEVDSDEITEEDEWKYSFADLPKFENGEEINYTVQEDGVDDYSTEIDGFNITNSYTPEQTSINVVKAWDDANNQDGKRPNEITVKLLANGEETGETRDLNEENNWQADFTELDVKADGEDIVYTIEEVEVEGYEVVQTGTSEDGYVLTNIHEPELTEVSVTKEWNDEDDLAGFRPEHIEVELYADGKATGKVIAITADEEGTWKGSFINLPKYRDEGVQIDYTVKEVSLDEDLYSVEVIPSKEENDEKIYDFTLINTHEVERINIEGTKTWNDANNQDSKRPDEITVRLLANGEEVDQIVVKAENEWKYSFTDLPKFENGEEINYTVQEDGVDDYSTEIDGFNITNSYTPGKTSVNVGKAWNDNNNVAKRPDSITINLLANGEKIDSVKLNAKNNWQADFTDLDEYKNGKKIIYTVTEEDVKGFVLESIRGNADDGFIITNRPVEDPEKPEDPDPKDPSGEDPKTPEEPEESEEPKDDSVLPKTGEAVSYTLLAVVLIGLGFGVVFYKRKRTNE</sequence>
<dbReference type="NCBIfam" id="TIGR01167">
    <property type="entry name" value="LPXTG_anchor"/>
    <property type="match status" value="1"/>
</dbReference>
<dbReference type="SUPFAM" id="SSF49478">
    <property type="entry name" value="Cna protein B-type domain"/>
    <property type="match status" value="6"/>
</dbReference>
<keyword evidence="2" id="KW-0134">Cell wall</keyword>
<feature type="compositionally biased region" description="Acidic residues" evidence="6">
    <location>
        <begin position="112"/>
        <end position="127"/>
    </location>
</feature>
<feature type="region of interest" description="Disordered" evidence="6">
    <location>
        <begin position="31"/>
        <end position="134"/>
    </location>
</feature>
<dbReference type="GO" id="GO:0005518">
    <property type="term" value="F:collagen binding"/>
    <property type="evidence" value="ECO:0007669"/>
    <property type="project" value="InterPro"/>
</dbReference>
<feature type="region of interest" description="Disordered" evidence="6">
    <location>
        <begin position="809"/>
        <end position="842"/>
    </location>
</feature>
<evidence type="ECO:0000259" key="9">
    <source>
        <dbReference type="PROSITE" id="PS50847"/>
    </source>
</evidence>
<dbReference type="Pfam" id="PF05737">
    <property type="entry name" value="Collagen_bind"/>
    <property type="match status" value="5"/>
</dbReference>
<feature type="transmembrane region" description="Helical" evidence="7">
    <location>
        <begin position="1859"/>
        <end position="1879"/>
    </location>
</feature>
<evidence type="ECO:0000256" key="3">
    <source>
        <dbReference type="ARBA" id="ARBA00022525"/>
    </source>
</evidence>